<name>A0A381SA23_9ZZZZ</name>
<dbReference type="PANTHER" id="PTHR40469">
    <property type="entry name" value="SECRETED GLYCOSYL HYDROLASE"/>
    <property type="match status" value="1"/>
</dbReference>
<dbReference type="PANTHER" id="PTHR40469:SF2">
    <property type="entry name" value="GALACTOSE-BINDING DOMAIN-LIKE SUPERFAMILY PROTEIN"/>
    <property type="match status" value="1"/>
</dbReference>
<proteinExistence type="predicted"/>
<dbReference type="AlphaFoldDB" id="A0A381SA23"/>
<sequence>MTKSALLVWGGWLGHSPKECTELFGPWLESEGYTVTISDTLDAYLDLEHLKSLDLIVPIWTQGSLGQKQTINLLRAVYEGVGIGGWHGCMGDSFRDNVDYQFLVGGQWVAHPGGYIPYKVTISDLKDSITQGLNDFDMDTEQYYMHVDPSNQVLATTRFKGDQIISSTAPYEAKWIENCVMPVAWKRNWGKGKVFYSSLGHKMEDFDIPEVLEITKRGILWASR</sequence>
<protein>
    <recommendedName>
        <fullName evidence="1">ThuA-like domain-containing protein</fullName>
    </recommendedName>
</protein>
<dbReference type="Pfam" id="PF06283">
    <property type="entry name" value="ThuA"/>
    <property type="match status" value="1"/>
</dbReference>
<dbReference type="SUPFAM" id="SSF52317">
    <property type="entry name" value="Class I glutamine amidotransferase-like"/>
    <property type="match status" value="1"/>
</dbReference>
<organism evidence="2">
    <name type="scientific">marine metagenome</name>
    <dbReference type="NCBI Taxonomy" id="408172"/>
    <lineage>
        <taxon>unclassified sequences</taxon>
        <taxon>metagenomes</taxon>
        <taxon>ecological metagenomes</taxon>
    </lineage>
</organism>
<evidence type="ECO:0000313" key="2">
    <source>
        <dbReference type="EMBL" id="SVA00329.1"/>
    </source>
</evidence>
<dbReference type="InterPro" id="IPR029062">
    <property type="entry name" value="Class_I_gatase-like"/>
</dbReference>
<reference evidence="2" key="1">
    <citation type="submission" date="2018-05" db="EMBL/GenBank/DDBJ databases">
        <authorList>
            <person name="Lanie J.A."/>
            <person name="Ng W.-L."/>
            <person name="Kazmierczak K.M."/>
            <person name="Andrzejewski T.M."/>
            <person name="Davidsen T.M."/>
            <person name="Wayne K.J."/>
            <person name="Tettelin H."/>
            <person name="Glass J.I."/>
            <person name="Rusch D."/>
            <person name="Podicherti R."/>
            <person name="Tsui H.-C.T."/>
            <person name="Winkler M.E."/>
        </authorList>
    </citation>
    <scope>NUCLEOTIDE SEQUENCE</scope>
</reference>
<gene>
    <name evidence="2" type="ORF">METZ01_LOCUS53183</name>
</gene>
<dbReference type="InterPro" id="IPR029010">
    <property type="entry name" value="ThuA-like"/>
</dbReference>
<accession>A0A381SA23</accession>
<dbReference type="Gene3D" id="3.40.50.880">
    <property type="match status" value="1"/>
</dbReference>
<feature type="domain" description="ThuA-like" evidence="1">
    <location>
        <begin position="6"/>
        <end position="222"/>
    </location>
</feature>
<dbReference type="EMBL" id="UINC01002790">
    <property type="protein sequence ID" value="SVA00329.1"/>
    <property type="molecule type" value="Genomic_DNA"/>
</dbReference>
<evidence type="ECO:0000259" key="1">
    <source>
        <dbReference type="Pfam" id="PF06283"/>
    </source>
</evidence>